<proteinExistence type="predicted"/>
<gene>
    <name evidence="1" type="ORF">STAS_27583</name>
</gene>
<sequence>MQSFRLLPVSTSRHTVVDFPCPCLTVPAISIWSENPAGKSHRNPVTNHDRPIHVHTVKTGIVIPAIGVDNGPNGPRARVMNQTVQIGWVIRIERGRQVRARNNFGFSFGFGFDLPAHFFLLNLHFHEKLLPAFFSDLLSFSSSVFASGFKGGSFSYSSNSSPEESEQSSSINCSEGNITSFLHCKNVDKRLGKLRLLLPKNPEQFTRLPQDYRDEAQEQKVRNPELPDPILSAARVVLCESHGIRKRVNIPRYKAHHAPQSGRSLLHERAVTTPRRGADEAWVSTKIVSSQMSRPSTSVIVRISATSSVPSPPASNLSTYKKTSGGFFLMNLLTE</sequence>
<dbReference type="EMBL" id="BKCP01009181">
    <property type="protein sequence ID" value="GER50276.1"/>
    <property type="molecule type" value="Genomic_DNA"/>
</dbReference>
<reference evidence="2" key="1">
    <citation type="journal article" date="2019" name="Curr. Biol.">
        <title>Genome Sequence of Striga asiatica Provides Insight into the Evolution of Plant Parasitism.</title>
        <authorList>
            <person name="Yoshida S."/>
            <person name="Kim S."/>
            <person name="Wafula E.K."/>
            <person name="Tanskanen J."/>
            <person name="Kim Y.M."/>
            <person name="Honaas L."/>
            <person name="Yang Z."/>
            <person name="Spallek T."/>
            <person name="Conn C.E."/>
            <person name="Ichihashi Y."/>
            <person name="Cheong K."/>
            <person name="Cui S."/>
            <person name="Der J.P."/>
            <person name="Gundlach H."/>
            <person name="Jiao Y."/>
            <person name="Hori C."/>
            <person name="Ishida J.K."/>
            <person name="Kasahara H."/>
            <person name="Kiba T."/>
            <person name="Kim M.S."/>
            <person name="Koo N."/>
            <person name="Laohavisit A."/>
            <person name="Lee Y.H."/>
            <person name="Lumba S."/>
            <person name="McCourt P."/>
            <person name="Mortimer J.C."/>
            <person name="Mutuku J.M."/>
            <person name="Nomura T."/>
            <person name="Sasaki-Sekimoto Y."/>
            <person name="Seto Y."/>
            <person name="Wang Y."/>
            <person name="Wakatake T."/>
            <person name="Sakakibara H."/>
            <person name="Demura T."/>
            <person name="Yamaguchi S."/>
            <person name="Yoneyama K."/>
            <person name="Manabe R.I."/>
            <person name="Nelson D.C."/>
            <person name="Schulman A.H."/>
            <person name="Timko M.P."/>
            <person name="dePamphilis C.W."/>
            <person name="Choi D."/>
            <person name="Shirasu K."/>
        </authorList>
    </citation>
    <scope>NUCLEOTIDE SEQUENCE [LARGE SCALE GENOMIC DNA]</scope>
    <source>
        <strain evidence="2">cv. UVA1</strain>
    </source>
</reference>
<organism evidence="1 2">
    <name type="scientific">Striga asiatica</name>
    <name type="common">Asiatic witchweed</name>
    <name type="synonym">Buchnera asiatica</name>
    <dbReference type="NCBI Taxonomy" id="4170"/>
    <lineage>
        <taxon>Eukaryota</taxon>
        <taxon>Viridiplantae</taxon>
        <taxon>Streptophyta</taxon>
        <taxon>Embryophyta</taxon>
        <taxon>Tracheophyta</taxon>
        <taxon>Spermatophyta</taxon>
        <taxon>Magnoliopsida</taxon>
        <taxon>eudicotyledons</taxon>
        <taxon>Gunneridae</taxon>
        <taxon>Pentapetalae</taxon>
        <taxon>asterids</taxon>
        <taxon>lamiids</taxon>
        <taxon>Lamiales</taxon>
        <taxon>Orobanchaceae</taxon>
        <taxon>Buchnereae</taxon>
        <taxon>Striga</taxon>
    </lineage>
</organism>
<accession>A0A5A7QYY7</accession>
<comment type="caution">
    <text evidence="1">The sequence shown here is derived from an EMBL/GenBank/DDBJ whole genome shotgun (WGS) entry which is preliminary data.</text>
</comment>
<evidence type="ECO:0000313" key="1">
    <source>
        <dbReference type="EMBL" id="GER50276.1"/>
    </source>
</evidence>
<dbReference type="AlphaFoldDB" id="A0A5A7QYY7"/>
<protein>
    <submittedName>
        <fullName evidence="1">COP9 signalosome subunit 6B</fullName>
    </submittedName>
</protein>
<evidence type="ECO:0000313" key="2">
    <source>
        <dbReference type="Proteomes" id="UP000325081"/>
    </source>
</evidence>
<name>A0A5A7QYY7_STRAF</name>
<keyword evidence="2" id="KW-1185">Reference proteome</keyword>
<dbReference type="Proteomes" id="UP000325081">
    <property type="component" value="Unassembled WGS sequence"/>
</dbReference>